<protein>
    <submittedName>
        <fullName evidence="3">Cyclic di-GMP phosphodiesterase Gmr</fullName>
        <ecNumber evidence="3">3.1.4.52</ecNumber>
    </submittedName>
</protein>
<reference evidence="3 4" key="1">
    <citation type="submission" date="2019-02" db="EMBL/GenBank/DDBJ databases">
        <title>Deep-cultivation of Planctomycetes and their phenomic and genomic characterization uncovers novel biology.</title>
        <authorList>
            <person name="Wiegand S."/>
            <person name="Jogler M."/>
            <person name="Boedeker C."/>
            <person name="Pinto D."/>
            <person name="Vollmers J."/>
            <person name="Rivas-Marin E."/>
            <person name="Kohn T."/>
            <person name="Peeters S.H."/>
            <person name="Heuer A."/>
            <person name="Rast P."/>
            <person name="Oberbeckmann S."/>
            <person name="Bunk B."/>
            <person name="Jeske O."/>
            <person name="Meyerdierks A."/>
            <person name="Storesund J.E."/>
            <person name="Kallscheuer N."/>
            <person name="Luecker S."/>
            <person name="Lage O.M."/>
            <person name="Pohl T."/>
            <person name="Merkel B.J."/>
            <person name="Hornburger P."/>
            <person name="Mueller R.-W."/>
            <person name="Bruemmer F."/>
            <person name="Labrenz M."/>
            <person name="Spormann A.M."/>
            <person name="Op den Camp H."/>
            <person name="Overmann J."/>
            <person name="Amann R."/>
            <person name="Jetten M.S.M."/>
            <person name="Mascher T."/>
            <person name="Medema M.H."/>
            <person name="Devos D.P."/>
            <person name="Kaster A.-K."/>
            <person name="Ovreas L."/>
            <person name="Rohde M."/>
            <person name="Galperin M.Y."/>
            <person name="Jogler C."/>
        </authorList>
    </citation>
    <scope>NUCLEOTIDE SEQUENCE [LARGE SCALE GENOMIC DNA]</scope>
    <source>
        <strain evidence="3 4">Mal48</strain>
    </source>
</reference>
<dbReference type="PANTHER" id="PTHR33121:SF76">
    <property type="entry name" value="SIGNALING PROTEIN"/>
    <property type="match status" value="1"/>
</dbReference>
<dbReference type="SMART" id="SM00052">
    <property type="entry name" value="EAL"/>
    <property type="match status" value="1"/>
</dbReference>
<dbReference type="SMART" id="SM00240">
    <property type="entry name" value="FHA"/>
    <property type="match status" value="1"/>
</dbReference>
<dbReference type="SUPFAM" id="SSF49879">
    <property type="entry name" value="SMAD/FHA domain"/>
    <property type="match status" value="1"/>
</dbReference>
<dbReference type="Gene3D" id="3.20.20.450">
    <property type="entry name" value="EAL domain"/>
    <property type="match status" value="1"/>
</dbReference>
<dbReference type="KEGG" id="tpol:Mal48_08420"/>
<dbReference type="GO" id="GO:0071111">
    <property type="term" value="F:cyclic-guanylate-specific phosphodiesterase activity"/>
    <property type="evidence" value="ECO:0007669"/>
    <property type="project" value="UniProtKB-EC"/>
</dbReference>
<dbReference type="PROSITE" id="PS50883">
    <property type="entry name" value="EAL"/>
    <property type="match status" value="1"/>
</dbReference>
<keyword evidence="4" id="KW-1185">Reference proteome</keyword>
<evidence type="ECO:0000259" key="2">
    <source>
        <dbReference type="PROSITE" id="PS50883"/>
    </source>
</evidence>
<dbReference type="Pfam" id="PF00563">
    <property type="entry name" value="EAL"/>
    <property type="match status" value="1"/>
</dbReference>
<dbReference type="InterPro" id="IPR035919">
    <property type="entry name" value="EAL_sf"/>
</dbReference>
<dbReference type="CDD" id="cd00060">
    <property type="entry name" value="FHA"/>
    <property type="match status" value="1"/>
</dbReference>
<dbReference type="RefSeq" id="WP_145196311.1">
    <property type="nucleotide sequence ID" value="NZ_CP036267.1"/>
</dbReference>
<evidence type="ECO:0000313" key="4">
    <source>
        <dbReference type="Proteomes" id="UP000315724"/>
    </source>
</evidence>
<evidence type="ECO:0000313" key="3">
    <source>
        <dbReference type="EMBL" id="QDT31607.1"/>
    </source>
</evidence>
<dbReference type="EMBL" id="CP036267">
    <property type="protein sequence ID" value="QDT31607.1"/>
    <property type="molecule type" value="Genomic_DNA"/>
</dbReference>
<dbReference type="InterPro" id="IPR000253">
    <property type="entry name" value="FHA_dom"/>
</dbReference>
<feature type="domain" description="FHA" evidence="1">
    <location>
        <begin position="43"/>
        <end position="92"/>
    </location>
</feature>
<dbReference type="Pfam" id="PF00498">
    <property type="entry name" value="FHA"/>
    <property type="match status" value="1"/>
</dbReference>
<accession>A0A517QJ87</accession>
<dbReference type="Proteomes" id="UP000315724">
    <property type="component" value="Chromosome"/>
</dbReference>
<sequence>MSVKAINKNPNTAPSSVPLGWSLVGCLPPGKTLVKTDITLPTVKIGRLSSSDLCLKSQRVSGAHAELLFIGETLFIRDLKSTNGTFLNRKRVTQPMPVSSGDHIELADMEFRVQYTAPVPKRDENTYAEFKKTVKDLVTIDADWILSQFNDLISQRRVTPYYQAILDFRQEAVVGYEALARSEMAGLENPGKMFHTAELVNQEVDLSILCRERAIEFAHSLGLRAPIFVNTHQHEDMDRDVLPSLRRSLRRFPEVSVVVEFHEKTIQSVSSMLENKEKLKEIGVKVAYDDFGAGQSRLLELMKAPPDYLKFDRCLIQDVHQATPYQHRMLKSLIETAHEVGIVTLAEGIEVQEEAAFCREIGFDLAQGFFFGYPKPNPTHDAEESFFEFA</sequence>
<dbReference type="Gene3D" id="2.60.200.20">
    <property type="match status" value="1"/>
</dbReference>
<dbReference type="EC" id="3.1.4.52" evidence="3"/>
<dbReference type="InterPro" id="IPR008984">
    <property type="entry name" value="SMAD_FHA_dom_sf"/>
</dbReference>
<keyword evidence="3" id="KW-0378">Hydrolase</keyword>
<evidence type="ECO:0000259" key="1">
    <source>
        <dbReference type="PROSITE" id="PS50006"/>
    </source>
</evidence>
<name>A0A517QJ87_9PLAN</name>
<organism evidence="3 4">
    <name type="scientific">Thalassoglobus polymorphus</name>
    <dbReference type="NCBI Taxonomy" id="2527994"/>
    <lineage>
        <taxon>Bacteria</taxon>
        <taxon>Pseudomonadati</taxon>
        <taxon>Planctomycetota</taxon>
        <taxon>Planctomycetia</taxon>
        <taxon>Planctomycetales</taxon>
        <taxon>Planctomycetaceae</taxon>
        <taxon>Thalassoglobus</taxon>
    </lineage>
</organism>
<proteinExistence type="predicted"/>
<dbReference type="CDD" id="cd01948">
    <property type="entry name" value="EAL"/>
    <property type="match status" value="1"/>
</dbReference>
<gene>
    <name evidence="3" type="primary">gmr</name>
    <name evidence="3" type="ORF">Mal48_08420</name>
</gene>
<dbReference type="InterPro" id="IPR001633">
    <property type="entry name" value="EAL_dom"/>
</dbReference>
<feature type="domain" description="EAL" evidence="2">
    <location>
        <begin position="142"/>
        <end position="388"/>
    </location>
</feature>
<dbReference type="PROSITE" id="PS50006">
    <property type="entry name" value="FHA_DOMAIN"/>
    <property type="match status" value="1"/>
</dbReference>
<dbReference type="AlphaFoldDB" id="A0A517QJ87"/>
<dbReference type="PROSITE" id="PS51257">
    <property type="entry name" value="PROKAR_LIPOPROTEIN"/>
    <property type="match status" value="1"/>
</dbReference>
<dbReference type="OrthoDB" id="9813903at2"/>
<dbReference type="SUPFAM" id="SSF141868">
    <property type="entry name" value="EAL domain-like"/>
    <property type="match status" value="1"/>
</dbReference>
<dbReference type="PANTHER" id="PTHR33121">
    <property type="entry name" value="CYCLIC DI-GMP PHOSPHODIESTERASE PDEF"/>
    <property type="match status" value="1"/>
</dbReference>
<dbReference type="InterPro" id="IPR050706">
    <property type="entry name" value="Cyclic-di-GMP_PDE-like"/>
</dbReference>